<organism evidence="2 3">
    <name type="scientific">Boletus edulis BED1</name>
    <dbReference type="NCBI Taxonomy" id="1328754"/>
    <lineage>
        <taxon>Eukaryota</taxon>
        <taxon>Fungi</taxon>
        <taxon>Dikarya</taxon>
        <taxon>Basidiomycota</taxon>
        <taxon>Agaricomycotina</taxon>
        <taxon>Agaricomycetes</taxon>
        <taxon>Agaricomycetidae</taxon>
        <taxon>Boletales</taxon>
        <taxon>Boletineae</taxon>
        <taxon>Boletaceae</taxon>
        <taxon>Boletoideae</taxon>
        <taxon>Boletus</taxon>
    </lineage>
</organism>
<reference evidence="2" key="1">
    <citation type="submission" date="2019-10" db="EMBL/GenBank/DDBJ databases">
        <authorList>
            <consortium name="DOE Joint Genome Institute"/>
            <person name="Kuo A."/>
            <person name="Miyauchi S."/>
            <person name="Kiss E."/>
            <person name="Drula E."/>
            <person name="Kohler A."/>
            <person name="Sanchez-Garcia M."/>
            <person name="Andreopoulos B."/>
            <person name="Barry K.W."/>
            <person name="Bonito G."/>
            <person name="Buee M."/>
            <person name="Carver A."/>
            <person name="Chen C."/>
            <person name="Cichocki N."/>
            <person name="Clum A."/>
            <person name="Culley D."/>
            <person name="Crous P.W."/>
            <person name="Fauchery L."/>
            <person name="Girlanda M."/>
            <person name="Hayes R."/>
            <person name="Keri Z."/>
            <person name="LaButti K."/>
            <person name="Lipzen A."/>
            <person name="Lombard V."/>
            <person name="Magnuson J."/>
            <person name="Maillard F."/>
            <person name="Morin E."/>
            <person name="Murat C."/>
            <person name="Nolan M."/>
            <person name="Ohm R."/>
            <person name="Pangilinan J."/>
            <person name="Pereira M."/>
            <person name="Perotto S."/>
            <person name="Peter M."/>
            <person name="Riley R."/>
            <person name="Sitrit Y."/>
            <person name="Stielow B."/>
            <person name="Szollosi G."/>
            <person name="Zifcakova L."/>
            <person name="Stursova M."/>
            <person name="Spatafora J.W."/>
            <person name="Tedersoo L."/>
            <person name="Vaario L.-M."/>
            <person name="Yamada A."/>
            <person name="Yan M."/>
            <person name="Wang P."/>
            <person name="Xu J."/>
            <person name="Bruns T."/>
            <person name="Baldrian P."/>
            <person name="Vilgalys R."/>
            <person name="Henrissat B."/>
            <person name="Grigoriev I.V."/>
            <person name="Hibbett D."/>
            <person name="Nagy L.G."/>
            <person name="Martin F.M."/>
        </authorList>
    </citation>
    <scope>NUCLEOTIDE SEQUENCE</scope>
    <source>
        <strain evidence="2">BED1</strain>
    </source>
</reference>
<reference evidence="2" key="2">
    <citation type="journal article" date="2020" name="Nat. Commun.">
        <title>Large-scale genome sequencing of mycorrhizal fungi provides insights into the early evolution of symbiotic traits.</title>
        <authorList>
            <person name="Miyauchi S."/>
            <person name="Kiss E."/>
            <person name="Kuo A."/>
            <person name="Drula E."/>
            <person name="Kohler A."/>
            <person name="Sanchez-Garcia M."/>
            <person name="Morin E."/>
            <person name="Andreopoulos B."/>
            <person name="Barry K.W."/>
            <person name="Bonito G."/>
            <person name="Buee M."/>
            <person name="Carver A."/>
            <person name="Chen C."/>
            <person name="Cichocki N."/>
            <person name="Clum A."/>
            <person name="Culley D."/>
            <person name="Crous P.W."/>
            <person name="Fauchery L."/>
            <person name="Girlanda M."/>
            <person name="Hayes R.D."/>
            <person name="Keri Z."/>
            <person name="LaButti K."/>
            <person name="Lipzen A."/>
            <person name="Lombard V."/>
            <person name="Magnuson J."/>
            <person name="Maillard F."/>
            <person name="Murat C."/>
            <person name="Nolan M."/>
            <person name="Ohm R.A."/>
            <person name="Pangilinan J."/>
            <person name="Pereira M.F."/>
            <person name="Perotto S."/>
            <person name="Peter M."/>
            <person name="Pfister S."/>
            <person name="Riley R."/>
            <person name="Sitrit Y."/>
            <person name="Stielow J.B."/>
            <person name="Szollosi G."/>
            <person name="Zifcakova L."/>
            <person name="Stursova M."/>
            <person name="Spatafora J.W."/>
            <person name="Tedersoo L."/>
            <person name="Vaario L.M."/>
            <person name="Yamada A."/>
            <person name="Yan M."/>
            <person name="Wang P."/>
            <person name="Xu J."/>
            <person name="Bruns T."/>
            <person name="Baldrian P."/>
            <person name="Vilgalys R."/>
            <person name="Dunand C."/>
            <person name="Henrissat B."/>
            <person name="Grigoriev I.V."/>
            <person name="Hibbett D."/>
            <person name="Nagy L.G."/>
            <person name="Martin F.M."/>
        </authorList>
    </citation>
    <scope>NUCLEOTIDE SEQUENCE</scope>
    <source>
        <strain evidence="2">BED1</strain>
    </source>
</reference>
<evidence type="ECO:0000313" key="3">
    <source>
        <dbReference type="Proteomes" id="UP001194468"/>
    </source>
</evidence>
<comment type="caution">
    <text evidence="2">The sequence shown here is derived from an EMBL/GenBank/DDBJ whole genome shotgun (WGS) entry which is preliminary data.</text>
</comment>
<accession>A0AAD4BQM0</accession>
<dbReference type="EMBL" id="WHUW01000020">
    <property type="protein sequence ID" value="KAF8436805.1"/>
    <property type="molecule type" value="Genomic_DNA"/>
</dbReference>
<dbReference type="AlphaFoldDB" id="A0AAD4BQM0"/>
<keyword evidence="1" id="KW-0812">Transmembrane</keyword>
<keyword evidence="1" id="KW-1133">Transmembrane helix</keyword>
<evidence type="ECO:0000313" key="2">
    <source>
        <dbReference type="EMBL" id="KAF8436805.1"/>
    </source>
</evidence>
<evidence type="ECO:0000256" key="1">
    <source>
        <dbReference type="SAM" id="Phobius"/>
    </source>
</evidence>
<feature type="transmembrane region" description="Helical" evidence="1">
    <location>
        <begin position="124"/>
        <end position="146"/>
    </location>
</feature>
<sequence>MLNLSIEHFIARPRRRSPKNVPVSLVMPSIIITVTYAVVLTLTAFFLGSTRHLHRMLVCWGALTGATCLMFLWGTASARGDCSWVLLCRLALLAITWPGQLLLICIALDHEYIYYIQDRRSARFIGFTTIAVMCVLLVAVFLDTLYIKAQEVHPMQDNPDTHLGHLIWSSSSSSIQTPETNTHDDPEKGHVVLSDADIV</sequence>
<proteinExistence type="predicted"/>
<feature type="transmembrane region" description="Helical" evidence="1">
    <location>
        <begin position="53"/>
        <end position="72"/>
    </location>
</feature>
<gene>
    <name evidence="2" type="ORF">L210DRAFT_3547641</name>
</gene>
<keyword evidence="1" id="KW-0472">Membrane</keyword>
<dbReference type="Proteomes" id="UP001194468">
    <property type="component" value="Unassembled WGS sequence"/>
</dbReference>
<protein>
    <submittedName>
        <fullName evidence="2">Uncharacterized protein</fullName>
    </submittedName>
</protein>
<feature type="transmembrane region" description="Helical" evidence="1">
    <location>
        <begin position="21"/>
        <end position="47"/>
    </location>
</feature>
<feature type="transmembrane region" description="Helical" evidence="1">
    <location>
        <begin position="84"/>
        <end position="104"/>
    </location>
</feature>
<name>A0AAD4BQM0_BOLED</name>
<keyword evidence="3" id="KW-1185">Reference proteome</keyword>